<keyword evidence="2" id="KW-1185">Reference proteome</keyword>
<evidence type="ECO:0000313" key="2">
    <source>
        <dbReference type="Proteomes" id="UP001163046"/>
    </source>
</evidence>
<gene>
    <name evidence="1" type="ORF">OS493_025452</name>
</gene>
<sequence length="255" mass="29339">MMKSIRRTSATKMYKREVLFFTNYLNEDKFLKYKEGDQAFERDTRNSKTSKGKSRFNDDFGDGSEIADDSVFDCLFQFSSEARQCYADAHGIRNSHRGGRLGRTLGKLVPKDYSTWPGKNNSQRAQKCITSLENFLEPLKAVVKSKKRSTFVCRRSHHTLNKTLNGLLRVLETGIKDIDQHVRHQGISLKPLRVKSVNMTRMTSLAAKQLQTSRQAVQLRNFVLLDYLDQVVRDIKGTRNSCFNTDVYFSDLCTI</sequence>
<evidence type="ECO:0000313" key="1">
    <source>
        <dbReference type="EMBL" id="KAJ7356343.1"/>
    </source>
</evidence>
<dbReference type="AlphaFoldDB" id="A0A9W9YLA4"/>
<dbReference type="OrthoDB" id="10469404at2759"/>
<dbReference type="Proteomes" id="UP001163046">
    <property type="component" value="Unassembled WGS sequence"/>
</dbReference>
<dbReference type="EMBL" id="MU827322">
    <property type="protein sequence ID" value="KAJ7356343.1"/>
    <property type="molecule type" value="Genomic_DNA"/>
</dbReference>
<name>A0A9W9YLA4_9CNID</name>
<reference evidence="1" key="1">
    <citation type="submission" date="2023-01" db="EMBL/GenBank/DDBJ databases">
        <title>Genome assembly of the deep-sea coral Lophelia pertusa.</title>
        <authorList>
            <person name="Herrera S."/>
            <person name="Cordes E."/>
        </authorList>
    </citation>
    <scope>NUCLEOTIDE SEQUENCE</scope>
    <source>
        <strain evidence="1">USNM1676648</strain>
        <tissue evidence="1">Polyp</tissue>
    </source>
</reference>
<organism evidence="1 2">
    <name type="scientific">Desmophyllum pertusum</name>
    <dbReference type="NCBI Taxonomy" id="174260"/>
    <lineage>
        <taxon>Eukaryota</taxon>
        <taxon>Metazoa</taxon>
        <taxon>Cnidaria</taxon>
        <taxon>Anthozoa</taxon>
        <taxon>Hexacorallia</taxon>
        <taxon>Scleractinia</taxon>
        <taxon>Caryophylliina</taxon>
        <taxon>Caryophylliidae</taxon>
        <taxon>Desmophyllum</taxon>
    </lineage>
</organism>
<protein>
    <submittedName>
        <fullName evidence="1">Uncharacterized protein</fullName>
    </submittedName>
</protein>
<accession>A0A9W9YLA4</accession>
<proteinExistence type="predicted"/>
<comment type="caution">
    <text evidence="1">The sequence shown here is derived from an EMBL/GenBank/DDBJ whole genome shotgun (WGS) entry which is preliminary data.</text>
</comment>